<proteinExistence type="predicted"/>
<dbReference type="AlphaFoldDB" id="A0AA38CCG7"/>
<feature type="non-terminal residue" evidence="1">
    <location>
        <position position="84"/>
    </location>
</feature>
<comment type="caution">
    <text evidence="1">The sequence shown here is derived from an EMBL/GenBank/DDBJ whole genome shotgun (WGS) entry which is preliminary data.</text>
</comment>
<name>A0AA38CCG7_TAXCH</name>
<protein>
    <submittedName>
        <fullName evidence="1">Uncharacterized protein</fullName>
    </submittedName>
</protein>
<feature type="non-terminal residue" evidence="1">
    <location>
        <position position="1"/>
    </location>
</feature>
<gene>
    <name evidence="1" type="ORF">KI387_029107</name>
</gene>
<evidence type="ECO:0000313" key="1">
    <source>
        <dbReference type="EMBL" id="KAH9297425.1"/>
    </source>
</evidence>
<keyword evidence="2" id="KW-1185">Reference proteome</keyword>
<reference evidence="1 2" key="1">
    <citation type="journal article" date="2021" name="Nat. Plants">
        <title>The Taxus genome provides insights into paclitaxel biosynthesis.</title>
        <authorList>
            <person name="Xiong X."/>
            <person name="Gou J."/>
            <person name="Liao Q."/>
            <person name="Li Y."/>
            <person name="Zhou Q."/>
            <person name="Bi G."/>
            <person name="Li C."/>
            <person name="Du R."/>
            <person name="Wang X."/>
            <person name="Sun T."/>
            <person name="Guo L."/>
            <person name="Liang H."/>
            <person name="Lu P."/>
            <person name="Wu Y."/>
            <person name="Zhang Z."/>
            <person name="Ro D.K."/>
            <person name="Shang Y."/>
            <person name="Huang S."/>
            <person name="Yan J."/>
        </authorList>
    </citation>
    <scope>NUCLEOTIDE SEQUENCE [LARGE SCALE GENOMIC DNA]</scope>
    <source>
        <strain evidence="1">Ta-2019</strain>
    </source>
</reference>
<accession>A0AA38CCG7</accession>
<organism evidence="1 2">
    <name type="scientific">Taxus chinensis</name>
    <name type="common">Chinese yew</name>
    <name type="synonym">Taxus wallichiana var. chinensis</name>
    <dbReference type="NCBI Taxonomy" id="29808"/>
    <lineage>
        <taxon>Eukaryota</taxon>
        <taxon>Viridiplantae</taxon>
        <taxon>Streptophyta</taxon>
        <taxon>Embryophyta</taxon>
        <taxon>Tracheophyta</taxon>
        <taxon>Spermatophyta</taxon>
        <taxon>Pinopsida</taxon>
        <taxon>Pinidae</taxon>
        <taxon>Conifers II</taxon>
        <taxon>Cupressales</taxon>
        <taxon>Taxaceae</taxon>
        <taxon>Taxus</taxon>
    </lineage>
</organism>
<evidence type="ECO:0000313" key="2">
    <source>
        <dbReference type="Proteomes" id="UP000824469"/>
    </source>
</evidence>
<dbReference type="Proteomes" id="UP000824469">
    <property type="component" value="Unassembled WGS sequence"/>
</dbReference>
<sequence>YGHQNPNGSPSWLWKDASTIEANAHESNLLKGAIQDKNTHFLNKDDSLIWLGDVTGSYSVKAGYNIFISRSGPGNPCSYGCWHP</sequence>
<dbReference type="EMBL" id="JAHRHJ020000010">
    <property type="protein sequence ID" value="KAH9297425.1"/>
    <property type="molecule type" value="Genomic_DNA"/>
</dbReference>